<proteinExistence type="predicted"/>
<dbReference type="InterPro" id="IPR000259">
    <property type="entry name" value="Adhesion_dom_fimbrial"/>
</dbReference>
<dbReference type="EMBL" id="CP002824">
    <property type="protein sequence ID" value="AEG95409.1"/>
    <property type="molecule type" value="Genomic_DNA"/>
</dbReference>
<dbReference type="AlphaFoldDB" id="A0A0H3FKS4"/>
<dbReference type="HOGENOM" id="CLU_125860_0_0_6"/>
<dbReference type="PATRIC" id="fig|1028307.3.peg.472"/>
<dbReference type="Proteomes" id="UP000008881">
    <property type="component" value="Chromosome"/>
</dbReference>
<sequence>MKRSIIAAAVFSTVLMSINAFAAAPSEEQGELVIIGNVINSSCRFETDYSSTIQLADVDATRFAGMSAGEVLSGNFATSSDPLTIVCPEGTVLKSIDISGGTYTTGGVLNPIATTTSANGVGFKLRLGSADINENTIYDVNNLPDAVTSLGNGVYQMNFSAQYARINAATPVTAGEVRSVLTIAVSAE</sequence>
<dbReference type="GO" id="GO:0043709">
    <property type="term" value="P:cell adhesion involved in single-species biofilm formation"/>
    <property type="evidence" value="ECO:0007669"/>
    <property type="project" value="TreeGrafter"/>
</dbReference>
<dbReference type="InterPro" id="IPR008966">
    <property type="entry name" value="Adhesion_dom_sf"/>
</dbReference>
<reference evidence="3 4" key="1">
    <citation type="journal article" date="2012" name="J. Bacteriol.">
        <title>Complete genome sequence of Enterobacter aerogenes KCTC 2190.</title>
        <authorList>
            <person name="Shin S.H."/>
            <person name="Kim S."/>
            <person name="Kim J.Y."/>
            <person name="Lee S."/>
            <person name="Um Y."/>
            <person name="Oh M.K."/>
            <person name="Kim Y.R."/>
            <person name="Lee J."/>
            <person name="Yang K.S."/>
        </authorList>
    </citation>
    <scope>NUCLEOTIDE SEQUENCE [LARGE SCALE GENOMIC DNA]</scope>
    <source>
        <strain evidence="3 4">KCTC 2190</strain>
    </source>
</reference>
<feature type="domain" description="Fimbrial-type adhesion" evidence="2">
    <location>
        <begin position="36"/>
        <end position="186"/>
    </location>
</feature>
<evidence type="ECO:0000259" key="2">
    <source>
        <dbReference type="Pfam" id="PF00419"/>
    </source>
</evidence>
<dbReference type="InterPro" id="IPR036937">
    <property type="entry name" value="Adhesion_dom_fimbrial_sf"/>
</dbReference>
<organism evidence="3 4">
    <name type="scientific">Klebsiella aerogenes (strain ATCC 13048 / DSM 30053 / CCUG 1429 / JCM 1235 / KCTC 2190 / NBRC 13534 / NCIMB 10102 / NCTC 10006 / CDC 819-56)</name>
    <name type="common">Enterobacter aerogenes</name>
    <dbReference type="NCBI Taxonomy" id="1028307"/>
    <lineage>
        <taxon>Bacteria</taxon>
        <taxon>Pseudomonadati</taxon>
        <taxon>Pseudomonadota</taxon>
        <taxon>Gammaproteobacteria</taxon>
        <taxon>Enterobacterales</taxon>
        <taxon>Enterobacteriaceae</taxon>
        <taxon>Klebsiella/Raoultella group</taxon>
        <taxon>Klebsiella</taxon>
    </lineage>
</organism>
<evidence type="ECO:0000313" key="3">
    <source>
        <dbReference type="EMBL" id="AEG95409.1"/>
    </source>
</evidence>
<keyword evidence="1" id="KW-0732">Signal</keyword>
<accession>A0A0H3FKS4</accession>
<feature type="chain" id="PRO_5002609095" evidence="1">
    <location>
        <begin position="23"/>
        <end position="188"/>
    </location>
</feature>
<protein>
    <submittedName>
        <fullName evidence="3">Fimbrial chaperone protein</fullName>
    </submittedName>
</protein>
<dbReference type="Pfam" id="PF00419">
    <property type="entry name" value="Fimbrial"/>
    <property type="match status" value="1"/>
</dbReference>
<dbReference type="RefSeq" id="WP_015703355.1">
    <property type="nucleotide sequence ID" value="NC_015663.1"/>
</dbReference>
<dbReference type="Gene3D" id="2.60.40.1090">
    <property type="entry name" value="Fimbrial-type adhesion domain"/>
    <property type="match status" value="1"/>
</dbReference>
<feature type="signal peptide" evidence="1">
    <location>
        <begin position="1"/>
        <end position="22"/>
    </location>
</feature>
<evidence type="ECO:0000256" key="1">
    <source>
        <dbReference type="SAM" id="SignalP"/>
    </source>
</evidence>
<evidence type="ECO:0000313" key="4">
    <source>
        <dbReference type="Proteomes" id="UP000008881"/>
    </source>
</evidence>
<dbReference type="SUPFAM" id="SSF49401">
    <property type="entry name" value="Bacterial adhesins"/>
    <property type="match status" value="1"/>
</dbReference>
<dbReference type="KEGG" id="eae:EAE_02370"/>
<dbReference type="GO" id="GO:0009289">
    <property type="term" value="C:pilus"/>
    <property type="evidence" value="ECO:0007669"/>
    <property type="project" value="InterPro"/>
</dbReference>
<dbReference type="eggNOG" id="COG3539">
    <property type="taxonomic scope" value="Bacteria"/>
</dbReference>
<dbReference type="PANTHER" id="PTHR33420">
    <property type="entry name" value="FIMBRIAL SUBUNIT ELFA-RELATED"/>
    <property type="match status" value="1"/>
</dbReference>
<keyword evidence="4" id="KW-1185">Reference proteome</keyword>
<dbReference type="InterPro" id="IPR050263">
    <property type="entry name" value="Bact_Fimbrial_Adh_Pro"/>
</dbReference>
<gene>
    <name evidence="3" type="ordered locus">EAE_02370</name>
</gene>
<name>A0A0H3FKS4_KLEAK</name>
<dbReference type="GeneID" id="93313606"/>
<dbReference type="PANTHER" id="PTHR33420:SF32">
    <property type="entry name" value="FIMBRIAL-LIKE PROTEIN"/>
    <property type="match status" value="1"/>
</dbReference>